<gene>
    <name evidence="18" type="ORF">BDV39DRAFT_205455</name>
</gene>
<keyword evidence="6 16" id="KW-0378">Hydrolase</keyword>
<reference evidence="19" key="1">
    <citation type="submission" date="2019-04" db="EMBL/GenBank/DDBJ databases">
        <title>Friends and foes A comparative genomics studyof 23 Aspergillus species from section Flavi.</title>
        <authorList>
            <consortium name="DOE Joint Genome Institute"/>
            <person name="Kjaerbolling I."/>
            <person name="Vesth T."/>
            <person name="Frisvad J.C."/>
            <person name="Nybo J.L."/>
            <person name="Theobald S."/>
            <person name="Kildgaard S."/>
            <person name="Isbrandt T."/>
            <person name="Kuo A."/>
            <person name="Sato A."/>
            <person name="Lyhne E.K."/>
            <person name="Kogle M.E."/>
            <person name="Wiebenga A."/>
            <person name="Kun R.S."/>
            <person name="Lubbers R.J."/>
            <person name="Makela M.R."/>
            <person name="Barry K."/>
            <person name="Chovatia M."/>
            <person name="Clum A."/>
            <person name="Daum C."/>
            <person name="Haridas S."/>
            <person name="He G."/>
            <person name="LaButti K."/>
            <person name="Lipzen A."/>
            <person name="Mondo S."/>
            <person name="Riley R."/>
            <person name="Salamov A."/>
            <person name="Simmons B.A."/>
            <person name="Magnuson J.K."/>
            <person name="Henrissat B."/>
            <person name="Mortensen U.H."/>
            <person name="Larsen T.O."/>
            <person name="Devries R.P."/>
            <person name="Grigoriev I.V."/>
            <person name="Machida M."/>
            <person name="Baker S.E."/>
            <person name="Andersen M.R."/>
        </authorList>
    </citation>
    <scope>NUCLEOTIDE SEQUENCE [LARGE SCALE GENOMIC DNA]</scope>
    <source>
        <strain evidence="19">CBS 130017</strain>
    </source>
</reference>
<evidence type="ECO:0000256" key="2">
    <source>
        <dbReference type="ARBA" id="ARBA00008834"/>
    </source>
</evidence>
<evidence type="ECO:0000256" key="6">
    <source>
        <dbReference type="ARBA" id="ARBA00022801"/>
    </source>
</evidence>
<dbReference type="GO" id="GO:0004650">
    <property type="term" value="F:polygalacturonase activity"/>
    <property type="evidence" value="ECO:0007669"/>
    <property type="project" value="InterPro"/>
</dbReference>
<dbReference type="Proteomes" id="UP000325945">
    <property type="component" value="Unassembled WGS sequence"/>
</dbReference>
<evidence type="ECO:0000256" key="1">
    <source>
        <dbReference type="ARBA" id="ARBA00004613"/>
    </source>
</evidence>
<dbReference type="PANTHER" id="PTHR31736:SF6">
    <property type="entry name" value="EXOPOLYGALACTURONASE B-RELATED"/>
    <property type="match status" value="1"/>
</dbReference>
<evidence type="ECO:0000256" key="3">
    <source>
        <dbReference type="ARBA" id="ARBA00022525"/>
    </source>
</evidence>
<dbReference type="PANTHER" id="PTHR31736">
    <property type="match status" value="1"/>
</dbReference>
<evidence type="ECO:0000256" key="9">
    <source>
        <dbReference type="ARBA" id="ARBA00023295"/>
    </source>
</evidence>
<comment type="function">
    <text evidence="11">Specific in hydrolyzing the terminal glycosidic bond of polygalacturonic acid and oligogalacturonates.</text>
</comment>
<keyword evidence="5" id="KW-0677">Repeat</keyword>
<evidence type="ECO:0000313" key="18">
    <source>
        <dbReference type="EMBL" id="KAE8327044.1"/>
    </source>
</evidence>
<dbReference type="GO" id="GO:0071555">
    <property type="term" value="P:cell wall organization"/>
    <property type="evidence" value="ECO:0007669"/>
    <property type="project" value="UniProtKB-KW"/>
</dbReference>
<comment type="subcellular location">
    <subcellularLocation>
        <location evidence="1">Secreted</location>
    </subcellularLocation>
</comment>
<dbReference type="InterPro" id="IPR012334">
    <property type="entry name" value="Pectin_lyas_fold"/>
</dbReference>
<dbReference type="GO" id="GO:0005576">
    <property type="term" value="C:extracellular region"/>
    <property type="evidence" value="ECO:0007669"/>
    <property type="project" value="UniProtKB-SubCell"/>
</dbReference>
<dbReference type="EC" id="3.2.1.67" evidence="12"/>
<evidence type="ECO:0000256" key="5">
    <source>
        <dbReference type="ARBA" id="ARBA00022737"/>
    </source>
</evidence>
<dbReference type="SUPFAM" id="SSF51126">
    <property type="entry name" value="Pectin lyase-like"/>
    <property type="match status" value="1"/>
</dbReference>
<keyword evidence="4 17" id="KW-0732">Signal</keyword>
<evidence type="ECO:0000313" key="19">
    <source>
        <dbReference type="Proteomes" id="UP000325945"/>
    </source>
</evidence>
<dbReference type="InterPro" id="IPR011050">
    <property type="entry name" value="Pectin_lyase_fold/virulence"/>
</dbReference>
<evidence type="ECO:0000256" key="15">
    <source>
        <dbReference type="ARBA" id="ARBA00048766"/>
    </source>
</evidence>
<dbReference type="GO" id="GO:0047911">
    <property type="term" value="F:galacturan 1,4-alpha-galacturonidase activity"/>
    <property type="evidence" value="ECO:0007669"/>
    <property type="project" value="UniProtKB-EC"/>
</dbReference>
<name>A0A5N6X1L8_9EURO</name>
<comment type="catalytic activity">
    <reaction evidence="15">
        <text>[(1-&gt;4)-alpha-D-galacturonosyl](n) + H2O = alpha-D-galacturonate + [(1-&gt;4)-alpha-D-galacturonosyl](n-1)</text>
        <dbReference type="Rhea" id="RHEA:14117"/>
        <dbReference type="Rhea" id="RHEA-COMP:14570"/>
        <dbReference type="Rhea" id="RHEA-COMP:14572"/>
        <dbReference type="ChEBI" id="CHEBI:15377"/>
        <dbReference type="ChEBI" id="CHEBI:58658"/>
        <dbReference type="ChEBI" id="CHEBI:140523"/>
        <dbReference type="EC" id="3.2.1.67"/>
    </reaction>
</comment>
<protein>
    <recommendedName>
        <fullName evidence="12">galacturonan 1,4-alpha-galacturonidase</fullName>
        <ecNumber evidence="12">3.2.1.67</ecNumber>
    </recommendedName>
    <alternativeName>
        <fullName evidence="13">Galacturan 1,4-alpha-galacturonidase B</fullName>
    </alternativeName>
    <alternativeName>
        <fullName evidence="14">Poly(1,4-alpha-D-galacturonide)galacturonohydrolase B</fullName>
    </alternativeName>
</protein>
<evidence type="ECO:0000256" key="14">
    <source>
        <dbReference type="ARBA" id="ARBA00042261"/>
    </source>
</evidence>
<keyword evidence="7" id="KW-1015">Disulfide bond</keyword>
<evidence type="ECO:0000256" key="17">
    <source>
        <dbReference type="SAM" id="SignalP"/>
    </source>
</evidence>
<sequence length="452" mass="49262">MKLLTALAVVSSLSTISGTLGFKSAPRVHVPRSISEFRARHPYEAQHEARSVVTIRPSANDTDDISDEFVKGLHAANHGGTLHLLSNETYVIGKALDLTFLDNIHVRLDGEIAFTTNKSYWLANGFHHPFQNATTFWKWGGPNIKIYGEGTLNGNGESWWAYTTDTSLRPILFYAQNTTNLQIEGIHFKDSPCWNNLIVTSKNTSFKDVVVTAKAQKSGVHPKNTDVLDSLNLDTLTMERIWSHVGDDCFSPKPNTSNIHVNDLYCVGGNGVSLGSIGQYSGVYDYIKNVLIENVWVMNSNYGALLKSWAGPDVGYGIIDNVTFRNIYSGGNQYLGSIDSCYYLVDSSECAKYPSQVNVTNIRFENFTGYNNGEEGNVVASLVCGASSVCENITFVDWNVKSACGGDPVYICEGITGDIGVPCVNSSDPIAVSAKKATCTVTDAVATATPWL</sequence>
<evidence type="ECO:0000256" key="13">
    <source>
        <dbReference type="ARBA" id="ARBA00041473"/>
    </source>
</evidence>
<evidence type="ECO:0000256" key="12">
    <source>
        <dbReference type="ARBA" id="ARBA00038933"/>
    </source>
</evidence>
<feature type="signal peptide" evidence="17">
    <location>
        <begin position="1"/>
        <end position="21"/>
    </location>
</feature>
<dbReference type="Pfam" id="PF00295">
    <property type="entry name" value="Glyco_hydro_28"/>
    <property type="match status" value="1"/>
</dbReference>
<dbReference type="GO" id="GO:0005975">
    <property type="term" value="P:carbohydrate metabolic process"/>
    <property type="evidence" value="ECO:0007669"/>
    <property type="project" value="InterPro"/>
</dbReference>
<keyword evidence="19" id="KW-1185">Reference proteome</keyword>
<evidence type="ECO:0000256" key="10">
    <source>
        <dbReference type="ARBA" id="ARBA00023316"/>
    </source>
</evidence>
<evidence type="ECO:0000256" key="4">
    <source>
        <dbReference type="ARBA" id="ARBA00022729"/>
    </source>
</evidence>
<keyword evidence="9 16" id="KW-0326">Glycosidase</keyword>
<accession>A0A5N6X1L8</accession>
<dbReference type="EMBL" id="ML741795">
    <property type="protein sequence ID" value="KAE8327044.1"/>
    <property type="molecule type" value="Genomic_DNA"/>
</dbReference>
<evidence type="ECO:0000256" key="16">
    <source>
        <dbReference type="RuleBase" id="RU361169"/>
    </source>
</evidence>
<evidence type="ECO:0000256" key="11">
    <source>
        <dbReference type="ARBA" id="ARBA00037312"/>
    </source>
</evidence>
<evidence type="ECO:0000256" key="7">
    <source>
        <dbReference type="ARBA" id="ARBA00023157"/>
    </source>
</evidence>
<keyword evidence="10" id="KW-0961">Cell wall biogenesis/degradation</keyword>
<dbReference type="InterPro" id="IPR000743">
    <property type="entry name" value="Glyco_hydro_28"/>
</dbReference>
<organism evidence="18 19">
    <name type="scientific">Aspergillus sergii</name>
    <dbReference type="NCBI Taxonomy" id="1034303"/>
    <lineage>
        <taxon>Eukaryota</taxon>
        <taxon>Fungi</taxon>
        <taxon>Dikarya</taxon>
        <taxon>Ascomycota</taxon>
        <taxon>Pezizomycotina</taxon>
        <taxon>Eurotiomycetes</taxon>
        <taxon>Eurotiomycetidae</taxon>
        <taxon>Eurotiales</taxon>
        <taxon>Aspergillaceae</taxon>
        <taxon>Aspergillus</taxon>
        <taxon>Aspergillus subgen. Circumdati</taxon>
    </lineage>
</organism>
<dbReference type="Gene3D" id="2.160.20.10">
    <property type="entry name" value="Single-stranded right-handed beta-helix, Pectin lyase-like"/>
    <property type="match status" value="1"/>
</dbReference>
<keyword evidence="8" id="KW-0325">Glycoprotein</keyword>
<feature type="chain" id="PRO_5024938784" description="galacturonan 1,4-alpha-galacturonidase" evidence="17">
    <location>
        <begin position="22"/>
        <end position="452"/>
    </location>
</feature>
<evidence type="ECO:0000256" key="8">
    <source>
        <dbReference type="ARBA" id="ARBA00023180"/>
    </source>
</evidence>
<proteinExistence type="inferred from homology"/>
<comment type="similarity">
    <text evidence="2 16">Belongs to the glycosyl hydrolase 28 family.</text>
</comment>
<dbReference type="AlphaFoldDB" id="A0A5N6X1L8"/>
<keyword evidence="3" id="KW-0964">Secreted</keyword>